<dbReference type="AlphaFoldDB" id="A0A7I4ABF9"/>
<dbReference type="PANTHER" id="PTHR11017:SF579">
    <property type="entry name" value="TIR DOMAIN-CONTAINING PROTEIN"/>
    <property type="match status" value="1"/>
</dbReference>
<reference evidence="2 3" key="2">
    <citation type="journal article" date="2018" name="Plant J.">
        <title>The Physcomitrella patens chromosome-scale assembly reveals moss genome structure and evolution.</title>
        <authorList>
            <person name="Lang D."/>
            <person name="Ullrich K.K."/>
            <person name="Murat F."/>
            <person name="Fuchs J."/>
            <person name="Jenkins J."/>
            <person name="Haas F.B."/>
            <person name="Piednoel M."/>
            <person name="Gundlach H."/>
            <person name="Van Bel M."/>
            <person name="Meyberg R."/>
            <person name="Vives C."/>
            <person name="Morata J."/>
            <person name="Symeonidi A."/>
            <person name="Hiss M."/>
            <person name="Muchero W."/>
            <person name="Kamisugi Y."/>
            <person name="Saleh O."/>
            <person name="Blanc G."/>
            <person name="Decker E.L."/>
            <person name="van Gessel N."/>
            <person name="Grimwood J."/>
            <person name="Hayes R.D."/>
            <person name="Graham S.W."/>
            <person name="Gunter L.E."/>
            <person name="McDaniel S.F."/>
            <person name="Hoernstein S.N.W."/>
            <person name="Larsson A."/>
            <person name="Li F.W."/>
            <person name="Perroud P.F."/>
            <person name="Phillips J."/>
            <person name="Ranjan P."/>
            <person name="Rokshar D.S."/>
            <person name="Rothfels C.J."/>
            <person name="Schneider L."/>
            <person name="Shu S."/>
            <person name="Stevenson D.W."/>
            <person name="Thummler F."/>
            <person name="Tillich M."/>
            <person name="Villarreal Aguilar J.C."/>
            <person name="Widiez T."/>
            <person name="Wong G.K."/>
            <person name="Wymore A."/>
            <person name="Zhang Y."/>
            <person name="Zimmer A.D."/>
            <person name="Quatrano R.S."/>
            <person name="Mayer K.F.X."/>
            <person name="Goodstein D."/>
            <person name="Casacuberta J.M."/>
            <person name="Vandepoele K."/>
            <person name="Reski R."/>
            <person name="Cuming A.C."/>
            <person name="Tuskan G.A."/>
            <person name="Maumus F."/>
            <person name="Salse J."/>
            <person name="Schmutz J."/>
            <person name="Rensing S.A."/>
        </authorList>
    </citation>
    <scope>NUCLEOTIDE SEQUENCE [LARGE SCALE GENOMIC DNA]</scope>
    <source>
        <strain evidence="2 3">cv. Gransden 2004</strain>
    </source>
</reference>
<dbReference type="InParanoid" id="A0A7I4ABF9"/>
<dbReference type="EnsemblPlants" id="Pp3c11_110V3.3">
    <property type="protein sequence ID" value="Pp3c11_110V3.3"/>
    <property type="gene ID" value="Pp3c11_110"/>
</dbReference>
<evidence type="ECO:0000313" key="3">
    <source>
        <dbReference type="Proteomes" id="UP000006727"/>
    </source>
</evidence>
<dbReference type="SUPFAM" id="SSF52540">
    <property type="entry name" value="P-loop containing nucleoside triphosphate hydrolases"/>
    <property type="match status" value="1"/>
</dbReference>
<gene>
    <name evidence="2" type="primary">LOC112288931</name>
</gene>
<keyword evidence="3" id="KW-1185">Reference proteome</keyword>
<dbReference type="Pfam" id="PF00931">
    <property type="entry name" value="NB-ARC"/>
    <property type="match status" value="1"/>
</dbReference>
<dbReference type="InterPro" id="IPR002182">
    <property type="entry name" value="NB-ARC"/>
</dbReference>
<dbReference type="PROSITE" id="PS50104">
    <property type="entry name" value="TIR"/>
    <property type="match status" value="1"/>
</dbReference>
<dbReference type="Gramene" id="Pp3c11_110V3.3">
    <property type="protein sequence ID" value="Pp3c11_110V3.3"/>
    <property type="gene ID" value="Pp3c11_110"/>
</dbReference>
<dbReference type="SMART" id="SM00255">
    <property type="entry name" value="TIR"/>
    <property type="match status" value="1"/>
</dbReference>
<dbReference type="SUPFAM" id="SSF52200">
    <property type="entry name" value="Toll/Interleukin receptor TIR domain"/>
    <property type="match status" value="1"/>
</dbReference>
<dbReference type="PANTHER" id="PTHR11017">
    <property type="entry name" value="LEUCINE-RICH REPEAT-CONTAINING PROTEIN"/>
    <property type="match status" value="1"/>
</dbReference>
<dbReference type="GO" id="GO:0043531">
    <property type="term" value="F:ADP binding"/>
    <property type="evidence" value="ECO:0007669"/>
    <property type="project" value="InterPro"/>
</dbReference>
<dbReference type="InterPro" id="IPR044974">
    <property type="entry name" value="Disease_R_plants"/>
</dbReference>
<dbReference type="GO" id="GO:0007165">
    <property type="term" value="P:signal transduction"/>
    <property type="evidence" value="ECO:0007669"/>
    <property type="project" value="InterPro"/>
</dbReference>
<feature type="domain" description="TIR" evidence="1">
    <location>
        <begin position="48"/>
        <end position="189"/>
    </location>
</feature>
<dbReference type="EMBL" id="ABEU02000011">
    <property type="status" value="NOT_ANNOTATED_CDS"/>
    <property type="molecule type" value="Genomic_DNA"/>
</dbReference>
<dbReference type="Proteomes" id="UP000006727">
    <property type="component" value="Chromosome 11"/>
</dbReference>
<dbReference type="InterPro" id="IPR000157">
    <property type="entry name" value="TIR_dom"/>
</dbReference>
<dbReference type="GO" id="GO:0006952">
    <property type="term" value="P:defense response"/>
    <property type="evidence" value="ECO:0007669"/>
    <property type="project" value="InterPro"/>
</dbReference>
<name>A0A7I4ABF9_PHYPA</name>
<reference evidence="2" key="3">
    <citation type="submission" date="2020-12" db="UniProtKB">
        <authorList>
            <consortium name="EnsemblPlants"/>
        </authorList>
    </citation>
    <scope>IDENTIFICATION</scope>
</reference>
<dbReference type="Pfam" id="PF13676">
    <property type="entry name" value="TIR_2"/>
    <property type="match status" value="1"/>
</dbReference>
<dbReference type="PRINTS" id="PR00364">
    <property type="entry name" value="DISEASERSIST"/>
</dbReference>
<reference evidence="2 3" key="1">
    <citation type="journal article" date="2008" name="Science">
        <title>The Physcomitrella genome reveals evolutionary insights into the conquest of land by plants.</title>
        <authorList>
            <person name="Rensing S."/>
            <person name="Lang D."/>
            <person name="Zimmer A."/>
            <person name="Terry A."/>
            <person name="Salamov A."/>
            <person name="Shapiro H."/>
            <person name="Nishiyama T."/>
            <person name="Perroud P.-F."/>
            <person name="Lindquist E."/>
            <person name="Kamisugi Y."/>
            <person name="Tanahashi T."/>
            <person name="Sakakibara K."/>
            <person name="Fujita T."/>
            <person name="Oishi K."/>
            <person name="Shin-I T."/>
            <person name="Kuroki Y."/>
            <person name="Toyoda A."/>
            <person name="Suzuki Y."/>
            <person name="Hashimoto A."/>
            <person name="Yamaguchi K."/>
            <person name="Sugano A."/>
            <person name="Kohara Y."/>
            <person name="Fujiyama A."/>
            <person name="Anterola A."/>
            <person name="Aoki S."/>
            <person name="Ashton N."/>
            <person name="Barbazuk W.B."/>
            <person name="Barker E."/>
            <person name="Bennetzen J."/>
            <person name="Bezanilla M."/>
            <person name="Blankenship R."/>
            <person name="Cho S.H."/>
            <person name="Dutcher S."/>
            <person name="Estelle M."/>
            <person name="Fawcett J.A."/>
            <person name="Gundlach H."/>
            <person name="Hanada K."/>
            <person name="Heyl A."/>
            <person name="Hicks K.A."/>
            <person name="Hugh J."/>
            <person name="Lohr M."/>
            <person name="Mayer K."/>
            <person name="Melkozernov A."/>
            <person name="Murata T."/>
            <person name="Nelson D."/>
            <person name="Pils B."/>
            <person name="Prigge M."/>
            <person name="Reiss B."/>
            <person name="Renner T."/>
            <person name="Rombauts S."/>
            <person name="Rushton P."/>
            <person name="Sanderfoot A."/>
            <person name="Schween G."/>
            <person name="Shiu S.-H."/>
            <person name="Stueber K."/>
            <person name="Theodoulou F.L."/>
            <person name="Tu H."/>
            <person name="Van de Peer Y."/>
            <person name="Verrier P.J."/>
            <person name="Waters E."/>
            <person name="Wood A."/>
            <person name="Yang L."/>
            <person name="Cove D."/>
            <person name="Cuming A."/>
            <person name="Hasebe M."/>
            <person name="Lucas S."/>
            <person name="Mishler D.B."/>
            <person name="Reski R."/>
            <person name="Grigoriev I."/>
            <person name="Quatrano R.S."/>
            <person name="Boore J.L."/>
        </authorList>
    </citation>
    <scope>NUCLEOTIDE SEQUENCE [LARGE SCALE GENOMIC DNA]</scope>
    <source>
        <strain evidence="2 3">cv. Gransden 2004</strain>
    </source>
</reference>
<protein>
    <recommendedName>
        <fullName evidence="1">TIR domain-containing protein</fullName>
    </recommendedName>
</protein>
<dbReference type="Gene3D" id="3.40.50.300">
    <property type="entry name" value="P-loop containing nucleotide triphosphate hydrolases"/>
    <property type="match status" value="1"/>
</dbReference>
<proteinExistence type="predicted"/>
<dbReference type="SMART" id="SM00382">
    <property type="entry name" value="AAA"/>
    <property type="match status" value="1"/>
</dbReference>
<accession>A0A7I4ABF9</accession>
<dbReference type="InterPro" id="IPR035897">
    <property type="entry name" value="Toll_tir_struct_dom_sf"/>
</dbReference>
<dbReference type="InterPro" id="IPR003593">
    <property type="entry name" value="AAA+_ATPase"/>
</dbReference>
<evidence type="ECO:0000313" key="2">
    <source>
        <dbReference type="EnsemblPlants" id="Pp3c11_110V3.3"/>
    </source>
</evidence>
<organism evidence="2 3">
    <name type="scientific">Physcomitrium patens</name>
    <name type="common">Spreading-leaved earth moss</name>
    <name type="synonym">Physcomitrella patens</name>
    <dbReference type="NCBI Taxonomy" id="3218"/>
    <lineage>
        <taxon>Eukaryota</taxon>
        <taxon>Viridiplantae</taxon>
        <taxon>Streptophyta</taxon>
        <taxon>Embryophyta</taxon>
        <taxon>Bryophyta</taxon>
        <taxon>Bryophytina</taxon>
        <taxon>Bryopsida</taxon>
        <taxon>Funariidae</taxon>
        <taxon>Funariales</taxon>
        <taxon>Funariaceae</taxon>
        <taxon>Physcomitrium</taxon>
    </lineage>
</organism>
<dbReference type="InterPro" id="IPR027417">
    <property type="entry name" value="P-loop_NTPase"/>
</dbReference>
<dbReference type="Gene3D" id="3.40.50.10140">
    <property type="entry name" value="Toll/interleukin-1 receptor homology (TIR) domain"/>
    <property type="match status" value="1"/>
</dbReference>
<evidence type="ECO:0000259" key="1">
    <source>
        <dbReference type="PROSITE" id="PS50104"/>
    </source>
</evidence>
<sequence length="581" mass="66128">MENKLGILDSKKSPDLDVRLDEVNEIPSIFSCHHPTEAKRSSFQLHETKHKIFLSHSGAEKSFVEQLCVDLERSGYFFPFFDQRSHSLPKGETFATLILQAAKQCHVAVTVLSKTFLTSKWPMIELGEFYKARNAGNPPPYLLPLFFKVSIKDLDEQSIEKLWMPTWEKFHAVDKRIDLGLWKRAVKALSGTNGFIFEQAKPLESPPTGIVYRSEVDYRSAAREEIQRLSPPDLLYGSRSTMVGYERLCQILSSQFVEENETGLLLLGLYGMPGLGKTTMSKAISDYFQTEFGMTRVCRLELSNVSTTRSLSQDEYMKRKARVLNAISDIDQARNLMQKLLKLDKERDQQPVPGLLVIDNVGSDNQSYGATREYLRAGFPPGSRIMVTSRGHNIVESLLQDTRFCKPVPDLTDEEARTVFLNIAASGTSVFTLTDADSKRILGLCVNQCRFSVDGAFRSDAQYHPLALKALANFCQSEEFRKRSLSSWEEELKAFNQGSCPGLFDILELQFTSMDRETEQLIFLDIALFGREWYLTGGSGWWSWLAQLHNTDSESVKRVVRQLEKYGVIYRNKALTMHQLY</sequence>